<dbReference type="SUPFAM" id="SSF58014">
    <property type="entry name" value="Coiled-coil domain of nucleotide exchange factor GrpE"/>
    <property type="match status" value="1"/>
</dbReference>
<dbReference type="HAMAP" id="MF_01151">
    <property type="entry name" value="GrpE"/>
    <property type="match status" value="1"/>
</dbReference>
<feature type="region of interest" description="Disordered" evidence="6">
    <location>
        <begin position="1"/>
        <end position="37"/>
    </location>
</feature>
<proteinExistence type="inferred from homology"/>
<dbReference type="SUPFAM" id="SSF51064">
    <property type="entry name" value="Head domain of nucleotide exchange factor GrpE"/>
    <property type="match status" value="1"/>
</dbReference>
<evidence type="ECO:0000256" key="1">
    <source>
        <dbReference type="ARBA" id="ARBA00009054"/>
    </source>
</evidence>
<evidence type="ECO:0000256" key="6">
    <source>
        <dbReference type="SAM" id="MobiDB-lite"/>
    </source>
</evidence>
<reference evidence="7 8" key="1">
    <citation type="submission" date="2020-08" db="EMBL/GenBank/DDBJ databases">
        <title>Genomic Encyclopedia of Archaeal and Bacterial Type Strains, Phase II (KMG-II): from individual species to whole genera.</title>
        <authorList>
            <person name="Goeker M."/>
        </authorList>
    </citation>
    <scope>NUCLEOTIDE SEQUENCE [LARGE SCALE GENOMIC DNA]</scope>
    <source>
        <strain evidence="7 8">DSM 43850</strain>
    </source>
</reference>
<dbReference type="EMBL" id="JACJID010000001">
    <property type="protein sequence ID" value="MBA8923784.1"/>
    <property type="molecule type" value="Genomic_DNA"/>
</dbReference>
<dbReference type="InterPro" id="IPR009012">
    <property type="entry name" value="GrpE_head"/>
</dbReference>
<evidence type="ECO:0000313" key="7">
    <source>
        <dbReference type="EMBL" id="MBA8923784.1"/>
    </source>
</evidence>
<dbReference type="Pfam" id="PF01025">
    <property type="entry name" value="GrpE"/>
    <property type="match status" value="1"/>
</dbReference>
<name>A0ABR6BB04_9PSEU</name>
<dbReference type="InterPro" id="IPR013805">
    <property type="entry name" value="GrpE_CC"/>
</dbReference>
<keyword evidence="8" id="KW-1185">Reference proteome</keyword>
<keyword evidence="3" id="KW-0963">Cytoplasm</keyword>
<dbReference type="PANTHER" id="PTHR21237">
    <property type="entry name" value="GRPE PROTEIN"/>
    <property type="match status" value="1"/>
</dbReference>
<evidence type="ECO:0000256" key="3">
    <source>
        <dbReference type="HAMAP-Rule" id="MF_01151"/>
    </source>
</evidence>
<dbReference type="Gene3D" id="3.90.20.20">
    <property type="match status" value="1"/>
</dbReference>
<dbReference type="RefSeq" id="WP_182836368.1">
    <property type="nucleotide sequence ID" value="NZ_BAAABQ010000076.1"/>
</dbReference>
<dbReference type="Proteomes" id="UP000517916">
    <property type="component" value="Unassembled WGS sequence"/>
</dbReference>
<feature type="compositionally biased region" description="Low complexity" evidence="6">
    <location>
        <begin position="10"/>
        <end position="23"/>
    </location>
</feature>
<organism evidence="7 8">
    <name type="scientific">Kutzneria viridogrisea</name>
    <dbReference type="NCBI Taxonomy" id="47990"/>
    <lineage>
        <taxon>Bacteria</taxon>
        <taxon>Bacillati</taxon>
        <taxon>Actinomycetota</taxon>
        <taxon>Actinomycetes</taxon>
        <taxon>Pseudonocardiales</taxon>
        <taxon>Pseudonocardiaceae</taxon>
        <taxon>Kutzneria</taxon>
    </lineage>
</organism>
<comment type="caution">
    <text evidence="7">The sequence shown here is derived from an EMBL/GenBank/DDBJ whole genome shotgun (WGS) entry which is preliminary data.</text>
</comment>
<dbReference type="InterPro" id="IPR000740">
    <property type="entry name" value="GrpE"/>
</dbReference>
<evidence type="ECO:0000256" key="5">
    <source>
        <dbReference type="RuleBase" id="RU004478"/>
    </source>
</evidence>
<dbReference type="PRINTS" id="PR00773">
    <property type="entry name" value="GRPEPROTEIN"/>
</dbReference>
<comment type="subunit">
    <text evidence="3">Homodimer.</text>
</comment>
<dbReference type="CDD" id="cd00446">
    <property type="entry name" value="GrpE"/>
    <property type="match status" value="1"/>
</dbReference>
<sequence length="176" mass="18844">MNNPEHAAADHAATAADVGAGADARPEAPAPTPQARIEDLEDRWRRAMAELDNLRKRHAVELGRVRAAERARVAAAWLPVLDNLELALAHADADPGSILEGVRSIRDQAVQMLAALGFPRDDETGVPFDPSRHEVVAVVDDVETEPNTVVHVVRPGYGESGHELRPAAVTVAGARE</sequence>
<evidence type="ECO:0000256" key="2">
    <source>
        <dbReference type="ARBA" id="ARBA00023186"/>
    </source>
</evidence>
<keyword evidence="2 3" id="KW-0143">Chaperone</keyword>
<keyword evidence="3 4" id="KW-0346">Stress response</keyword>
<comment type="similarity">
    <text evidence="1 3 5">Belongs to the GrpE family.</text>
</comment>
<evidence type="ECO:0000313" key="8">
    <source>
        <dbReference type="Proteomes" id="UP000517916"/>
    </source>
</evidence>
<evidence type="ECO:0000256" key="4">
    <source>
        <dbReference type="RuleBase" id="RU000639"/>
    </source>
</evidence>
<gene>
    <name evidence="3" type="primary">grpE</name>
    <name evidence="7" type="ORF">BC739_000981</name>
</gene>
<comment type="function">
    <text evidence="3 4">Participates actively in the response to hyperosmotic and heat shock by preventing the aggregation of stress-denatured proteins, in association with DnaK and GrpE. It is the nucleotide exchange factor for DnaK and may function as a thermosensor. Unfolded proteins bind initially to DnaJ; upon interaction with the DnaJ-bound protein, DnaK hydrolyzes its bound ATP, resulting in the formation of a stable complex. GrpE releases ADP from DnaK; ATP binding to DnaK triggers the release of the substrate protein, thus completing the reaction cycle. Several rounds of ATP-dependent interactions between DnaJ, DnaK and GrpE are required for fully efficient folding.</text>
</comment>
<dbReference type="PROSITE" id="PS01071">
    <property type="entry name" value="GRPE"/>
    <property type="match status" value="1"/>
</dbReference>
<protein>
    <recommendedName>
        <fullName evidence="3 4">Protein GrpE</fullName>
    </recommendedName>
    <alternativeName>
        <fullName evidence="3">HSP-70 cofactor</fullName>
    </alternativeName>
</protein>
<accession>A0ABR6BB04</accession>
<dbReference type="PANTHER" id="PTHR21237:SF23">
    <property type="entry name" value="GRPE PROTEIN HOMOLOG, MITOCHONDRIAL"/>
    <property type="match status" value="1"/>
</dbReference>
<dbReference type="Gene3D" id="2.30.22.10">
    <property type="entry name" value="Head domain of nucleotide exchange factor GrpE"/>
    <property type="match status" value="1"/>
</dbReference>
<comment type="subcellular location">
    <subcellularLocation>
        <location evidence="3">Cytoplasm</location>
    </subcellularLocation>
</comment>